<keyword evidence="4 6" id="KW-1133">Transmembrane helix</keyword>
<dbReference type="EMBL" id="OZ019910">
    <property type="protein sequence ID" value="CAK9211679.1"/>
    <property type="molecule type" value="Genomic_DNA"/>
</dbReference>
<accession>A0ABP0U3G4</accession>
<keyword evidence="8" id="KW-1185">Reference proteome</keyword>
<organism evidence="7 8">
    <name type="scientific">Sphagnum troendelagicum</name>
    <dbReference type="NCBI Taxonomy" id="128251"/>
    <lineage>
        <taxon>Eukaryota</taxon>
        <taxon>Viridiplantae</taxon>
        <taxon>Streptophyta</taxon>
        <taxon>Embryophyta</taxon>
        <taxon>Bryophyta</taxon>
        <taxon>Sphagnophytina</taxon>
        <taxon>Sphagnopsida</taxon>
        <taxon>Sphagnales</taxon>
        <taxon>Sphagnaceae</taxon>
        <taxon>Sphagnum</taxon>
    </lineage>
</organism>
<protein>
    <recommendedName>
        <fullName evidence="9">Oligopeptide transporter</fullName>
    </recommendedName>
</protein>
<evidence type="ECO:0000313" key="7">
    <source>
        <dbReference type="EMBL" id="CAK9211679.1"/>
    </source>
</evidence>
<dbReference type="SUPFAM" id="SSF103473">
    <property type="entry name" value="MFS general substrate transporter"/>
    <property type="match status" value="1"/>
</dbReference>
<comment type="subcellular location">
    <subcellularLocation>
        <location evidence="1">Membrane</location>
        <topology evidence="1">Multi-pass membrane protein</topology>
    </subcellularLocation>
</comment>
<feature type="transmembrane region" description="Helical" evidence="6">
    <location>
        <begin position="223"/>
        <end position="241"/>
    </location>
</feature>
<evidence type="ECO:0000256" key="1">
    <source>
        <dbReference type="ARBA" id="ARBA00004141"/>
    </source>
</evidence>
<feature type="transmembrane region" description="Helical" evidence="6">
    <location>
        <begin position="144"/>
        <end position="166"/>
    </location>
</feature>
<dbReference type="InterPro" id="IPR036259">
    <property type="entry name" value="MFS_trans_sf"/>
</dbReference>
<keyword evidence="3 6" id="KW-0812">Transmembrane</keyword>
<evidence type="ECO:0000256" key="4">
    <source>
        <dbReference type="ARBA" id="ARBA00022989"/>
    </source>
</evidence>
<sequence>MPAGGNMMGNSSIIIQPDAENEESLLASLLEAEGQHVNNGGGGGAAASNCMEYFRAFPSSIKYLVWNEFCERFSFFTGGVALIALGTGGIKPFAVAFGGDQIQYTLPDGPTRDHLHHQFFSIYYFAMSAGALISTILTPILRTCISYSAAFAFPAALMMCSLLIFWSGRHHYIDRLPEGNVFGEVGAVVIDAVKLRGRAGQGSHWLDSSKLKHNPTVVEDVKALFQVLILLLPMPLFACLFDQQSSKWVFQACNLDGHVPWLFNVVIQPDQMQALHPVLILAMIPLFDQVIYPFLEKQQVLLQPVLRILFGAGVN</sequence>
<evidence type="ECO:0000256" key="6">
    <source>
        <dbReference type="SAM" id="Phobius"/>
    </source>
</evidence>
<keyword evidence="5 6" id="KW-0472">Membrane</keyword>
<name>A0ABP0U3G4_9BRYO</name>
<proteinExistence type="inferred from homology"/>
<evidence type="ECO:0000256" key="2">
    <source>
        <dbReference type="ARBA" id="ARBA00005982"/>
    </source>
</evidence>
<reference evidence="7" key="1">
    <citation type="submission" date="2024-02" db="EMBL/GenBank/DDBJ databases">
        <authorList>
            <consortium name="ELIXIR-Norway"/>
            <consortium name="Elixir Norway"/>
        </authorList>
    </citation>
    <scope>NUCLEOTIDE SEQUENCE</scope>
</reference>
<dbReference type="Pfam" id="PF00854">
    <property type="entry name" value="PTR2"/>
    <property type="match status" value="1"/>
</dbReference>
<feature type="transmembrane region" description="Helical" evidence="6">
    <location>
        <begin position="119"/>
        <end position="137"/>
    </location>
</feature>
<evidence type="ECO:0000256" key="5">
    <source>
        <dbReference type="ARBA" id="ARBA00023136"/>
    </source>
</evidence>
<dbReference type="InterPro" id="IPR000109">
    <property type="entry name" value="POT_fam"/>
</dbReference>
<dbReference type="PANTHER" id="PTHR11654">
    <property type="entry name" value="OLIGOPEPTIDE TRANSPORTER-RELATED"/>
    <property type="match status" value="1"/>
</dbReference>
<feature type="transmembrane region" description="Helical" evidence="6">
    <location>
        <begin position="73"/>
        <end position="99"/>
    </location>
</feature>
<gene>
    <name evidence="7" type="ORF">CSSPTR1EN2_LOCUS10909</name>
</gene>
<evidence type="ECO:0000256" key="3">
    <source>
        <dbReference type="ARBA" id="ARBA00022692"/>
    </source>
</evidence>
<evidence type="ECO:0008006" key="9">
    <source>
        <dbReference type="Google" id="ProtNLM"/>
    </source>
</evidence>
<comment type="similarity">
    <text evidence="2">Belongs to the major facilitator superfamily. Proton-dependent oligopeptide transporter (POT/PTR) (TC 2.A.17) family.</text>
</comment>
<dbReference type="Gene3D" id="1.20.1250.20">
    <property type="entry name" value="MFS general substrate transporter like domains"/>
    <property type="match status" value="1"/>
</dbReference>
<dbReference type="Proteomes" id="UP001497512">
    <property type="component" value="Chromosome 18"/>
</dbReference>
<evidence type="ECO:0000313" key="8">
    <source>
        <dbReference type="Proteomes" id="UP001497512"/>
    </source>
</evidence>